<feature type="signal peptide" evidence="7">
    <location>
        <begin position="1"/>
        <end position="31"/>
    </location>
</feature>
<dbReference type="Proteomes" id="UP000006727">
    <property type="component" value="Chromosome 10"/>
</dbReference>
<evidence type="ECO:0000313" key="8">
    <source>
        <dbReference type="EMBL" id="PNR46981.1"/>
    </source>
</evidence>
<dbReference type="OrthoDB" id="1600564at2759"/>
<organism evidence="8">
    <name type="scientific">Physcomitrium patens</name>
    <name type="common">Spreading-leaved earth moss</name>
    <name type="synonym">Physcomitrella patens</name>
    <dbReference type="NCBI Taxonomy" id="3218"/>
    <lineage>
        <taxon>Eukaryota</taxon>
        <taxon>Viridiplantae</taxon>
        <taxon>Streptophyta</taxon>
        <taxon>Embryophyta</taxon>
        <taxon>Bryophyta</taxon>
        <taxon>Bryophytina</taxon>
        <taxon>Bryopsida</taxon>
        <taxon>Funariidae</taxon>
        <taxon>Funariales</taxon>
        <taxon>Funariaceae</taxon>
        <taxon>Physcomitrium</taxon>
    </lineage>
</organism>
<evidence type="ECO:0000313" key="10">
    <source>
        <dbReference type="Proteomes" id="UP000006727"/>
    </source>
</evidence>
<keyword evidence="5" id="KW-0378">Hydrolase</keyword>
<gene>
    <name evidence="9" type="primary">LOC112287304</name>
    <name evidence="8" type="ORF">PHYPA_014101</name>
</gene>
<evidence type="ECO:0000256" key="5">
    <source>
        <dbReference type="ARBA" id="ARBA00022801"/>
    </source>
</evidence>
<comment type="similarity">
    <text evidence="2">Belongs to the 'GDSL' lipolytic enzyme family.</text>
</comment>
<sequence length="380" mass="41198">MYAMAPHHQALVITLAGVLLHYSPCLISVSAQPLPQPAEPLFPAFFIFGDSLVDCGNNNYITLTLAKANIPPNGIDFPTHRATGRFCNGKTSHDVLADYIGLPYPPPAVAPASRGFAILRGLNYGSGAGGILDETGANYIDRLSMNEQISLFQQTVNQLNAMLGPSAATDLLRNSLFTSVMGSNDYVNNYLLTSNNSTRNQYTPSQYVQLLVSTYRTQLTTIYNLGARKFVVFNVGPLGCIPSRLALGSIDGSCVAADNELVVSFNTALKPLTLELTRTLPESIFLYGNSYDAVYDLILDPFPAGFNVVNEGCCGGGEYNGQLPCLPVVDQLCSNRDEYVFWDAFHPTQAVNEVLGFRSFGGPISDISPMNVQQLSRLRL</sequence>
<evidence type="ECO:0000256" key="6">
    <source>
        <dbReference type="ARBA" id="ARBA00022963"/>
    </source>
</evidence>
<dbReference type="RefSeq" id="XP_024385964.1">
    <property type="nucleotide sequence ID" value="XM_024530196.2"/>
</dbReference>
<feature type="chain" id="PRO_5043158202" evidence="7">
    <location>
        <begin position="32"/>
        <end position="380"/>
    </location>
</feature>
<dbReference type="InterPro" id="IPR035669">
    <property type="entry name" value="SGNH_plant_lipase-like"/>
</dbReference>
<dbReference type="OMA" id="QYTPLAF"/>
<dbReference type="Pfam" id="PF00657">
    <property type="entry name" value="Lipase_GDSL"/>
    <property type="match status" value="1"/>
</dbReference>
<evidence type="ECO:0000256" key="4">
    <source>
        <dbReference type="ARBA" id="ARBA00022729"/>
    </source>
</evidence>
<dbReference type="InterPro" id="IPR001087">
    <property type="entry name" value="GDSL"/>
</dbReference>
<dbReference type="PaxDb" id="3218-PP1S67_57V6.1"/>
<dbReference type="GO" id="GO:0016788">
    <property type="term" value="F:hydrolase activity, acting on ester bonds"/>
    <property type="evidence" value="ECO:0007669"/>
    <property type="project" value="InterPro"/>
</dbReference>
<evidence type="ECO:0000256" key="2">
    <source>
        <dbReference type="ARBA" id="ARBA00008668"/>
    </source>
</evidence>
<reference evidence="8 10" key="1">
    <citation type="journal article" date="2008" name="Science">
        <title>The Physcomitrella genome reveals evolutionary insights into the conquest of land by plants.</title>
        <authorList>
            <person name="Rensing S."/>
            <person name="Lang D."/>
            <person name="Zimmer A."/>
            <person name="Terry A."/>
            <person name="Salamov A."/>
            <person name="Shapiro H."/>
            <person name="Nishiyama T."/>
            <person name="Perroud P.-F."/>
            <person name="Lindquist E."/>
            <person name="Kamisugi Y."/>
            <person name="Tanahashi T."/>
            <person name="Sakakibara K."/>
            <person name="Fujita T."/>
            <person name="Oishi K."/>
            <person name="Shin-I T."/>
            <person name="Kuroki Y."/>
            <person name="Toyoda A."/>
            <person name="Suzuki Y."/>
            <person name="Hashimoto A."/>
            <person name="Yamaguchi K."/>
            <person name="Sugano A."/>
            <person name="Kohara Y."/>
            <person name="Fujiyama A."/>
            <person name="Anterola A."/>
            <person name="Aoki S."/>
            <person name="Ashton N."/>
            <person name="Barbazuk W.B."/>
            <person name="Barker E."/>
            <person name="Bennetzen J."/>
            <person name="Bezanilla M."/>
            <person name="Blankenship R."/>
            <person name="Cho S.H."/>
            <person name="Dutcher S."/>
            <person name="Estelle M."/>
            <person name="Fawcett J.A."/>
            <person name="Gundlach H."/>
            <person name="Hanada K."/>
            <person name="Heyl A."/>
            <person name="Hicks K.A."/>
            <person name="Hugh J."/>
            <person name="Lohr M."/>
            <person name="Mayer K."/>
            <person name="Melkozernov A."/>
            <person name="Murata T."/>
            <person name="Nelson D."/>
            <person name="Pils B."/>
            <person name="Prigge M."/>
            <person name="Reiss B."/>
            <person name="Renner T."/>
            <person name="Rombauts S."/>
            <person name="Rushton P."/>
            <person name="Sanderfoot A."/>
            <person name="Schween G."/>
            <person name="Shiu S.-H."/>
            <person name="Stueber K."/>
            <person name="Theodoulou F.L."/>
            <person name="Tu H."/>
            <person name="Van de Peer Y."/>
            <person name="Verrier P.J."/>
            <person name="Waters E."/>
            <person name="Wood A."/>
            <person name="Yang L."/>
            <person name="Cove D."/>
            <person name="Cuming A."/>
            <person name="Hasebe M."/>
            <person name="Lucas S."/>
            <person name="Mishler D.B."/>
            <person name="Reski R."/>
            <person name="Grigoriev I."/>
            <person name="Quatrano R.S."/>
            <person name="Boore J.L."/>
        </authorList>
    </citation>
    <scope>NUCLEOTIDE SEQUENCE [LARGE SCALE GENOMIC DNA]</scope>
    <source>
        <strain evidence="9 10">cv. Gransden 2004</strain>
    </source>
</reference>
<proteinExistence type="inferred from homology"/>
<comment type="subcellular location">
    <subcellularLocation>
        <location evidence="1">Secreted</location>
    </subcellularLocation>
</comment>
<dbReference type="GeneID" id="112287304"/>
<keyword evidence="6" id="KW-0443">Lipid metabolism</keyword>
<keyword evidence="10" id="KW-1185">Reference proteome</keyword>
<dbReference type="SMR" id="A0A2K1JZM8"/>
<dbReference type="GO" id="GO:0016042">
    <property type="term" value="P:lipid catabolic process"/>
    <property type="evidence" value="ECO:0007669"/>
    <property type="project" value="UniProtKB-KW"/>
</dbReference>
<evidence type="ECO:0000256" key="7">
    <source>
        <dbReference type="SAM" id="SignalP"/>
    </source>
</evidence>
<dbReference type="GO" id="GO:0005576">
    <property type="term" value="C:extracellular region"/>
    <property type="evidence" value="ECO:0007669"/>
    <property type="project" value="UniProtKB-SubCell"/>
</dbReference>
<evidence type="ECO:0000313" key="9">
    <source>
        <dbReference type="EnsemblPlants" id="Pp3c10_19250V3.1"/>
    </source>
</evidence>
<dbReference type="AlphaFoldDB" id="A0A2K1JZM8"/>
<dbReference type="EMBL" id="ABEU02000010">
    <property type="protein sequence ID" value="PNR46981.1"/>
    <property type="molecule type" value="Genomic_DNA"/>
</dbReference>
<name>A0A2K1JZM8_PHYPA</name>
<dbReference type="PANTHER" id="PTHR45650:SF81">
    <property type="match status" value="1"/>
</dbReference>
<dbReference type="InterPro" id="IPR036514">
    <property type="entry name" value="SGNH_hydro_sf"/>
</dbReference>
<evidence type="ECO:0000256" key="1">
    <source>
        <dbReference type="ARBA" id="ARBA00004613"/>
    </source>
</evidence>
<dbReference type="PANTHER" id="PTHR45650">
    <property type="entry name" value="GDSL-LIKE LIPASE/ACYLHYDROLASE-RELATED"/>
    <property type="match status" value="1"/>
</dbReference>
<keyword evidence="3" id="KW-0964">Secreted</keyword>
<reference evidence="8 10" key="2">
    <citation type="journal article" date="2018" name="Plant J.">
        <title>The Physcomitrella patens chromosome-scale assembly reveals moss genome structure and evolution.</title>
        <authorList>
            <person name="Lang D."/>
            <person name="Ullrich K.K."/>
            <person name="Murat F."/>
            <person name="Fuchs J."/>
            <person name="Jenkins J."/>
            <person name="Haas F.B."/>
            <person name="Piednoel M."/>
            <person name="Gundlach H."/>
            <person name="Van Bel M."/>
            <person name="Meyberg R."/>
            <person name="Vives C."/>
            <person name="Morata J."/>
            <person name="Symeonidi A."/>
            <person name="Hiss M."/>
            <person name="Muchero W."/>
            <person name="Kamisugi Y."/>
            <person name="Saleh O."/>
            <person name="Blanc G."/>
            <person name="Decker E.L."/>
            <person name="van Gessel N."/>
            <person name="Grimwood J."/>
            <person name="Hayes R.D."/>
            <person name="Graham S.W."/>
            <person name="Gunter L.E."/>
            <person name="McDaniel S.F."/>
            <person name="Hoernstein S.N.W."/>
            <person name="Larsson A."/>
            <person name="Li F.W."/>
            <person name="Perroud P.F."/>
            <person name="Phillips J."/>
            <person name="Ranjan P."/>
            <person name="Rokshar D.S."/>
            <person name="Rothfels C.J."/>
            <person name="Schneider L."/>
            <person name="Shu S."/>
            <person name="Stevenson D.W."/>
            <person name="Thummler F."/>
            <person name="Tillich M."/>
            <person name="Villarreal Aguilar J.C."/>
            <person name="Widiez T."/>
            <person name="Wong G.K."/>
            <person name="Wymore A."/>
            <person name="Zhang Y."/>
            <person name="Zimmer A.D."/>
            <person name="Quatrano R.S."/>
            <person name="Mayer K.F.X."/>
            <person name="Goodstein D."/>
            <person name="Casacuberta J.M."/>
            <person name="Vandepoele K."/>
            <person name="Reski R."/>
            <person name="Cuming A.C."/>
            <person name="Tuskan G.A."/>
            <person name="Maumus F."/>
            <person name="Salse J."/>
            <person name="Schmutz J."/>
            <person name="Rensing S.A."/>
        </authorList>
    </citation>
    <scope>NUCLEOTIDE SEQUENCE [LARGE SCALE GENOMIC DNA]</scope>
    <source>
        <strain evidence="9 10">cv. Gransden 2004</strain>
    </source>
</reference>
<dbReference type="Gramene" id="Pp3c10_19250V3.2">
    <property type="protein sequence ID" value="Pp3c10_19250V3.2"/>
    <property type="gene ID" value="Pp3c10_19250"/>
</dbReference>
<protein>
    <submittedName>
        <fullName evidence="8 9">Uncharacterized protein</fullName>
    </submittedName>
</protein>
<dbReference type="EnsemblPlants" id="Pp3c10_19250V3.2">
    <property type="protein sequence ID" value="Pp3c10_19250V3.2"/>
    <property type="gene ID" value="Pp3c10_19250"/>
</dbReference>
<dbReference type="Gene3D" id="3.40.50.1110">
    <property type="entry name" value="SGNH hydrolase"/>
    <property type="match status" value="1"/>
</dbReference>
<reference evidence="9" key="3">
    <citation type="submission" date="2020-12" db="UniProtKB">
        <authorList>
            <consortium name="EnsemblPlants"/>
        </authorList>
    </citation>
    <scope>IDENTIFICATION</scope>
</reference>
<dbReference type="KEGG" id="ppp:112287304"/>
<keyword evidence="4 7" id="KW-0732">Signal</keyword>
<dbReference type="Gramene" id="Pp3c10_19250V3.1">
    <property type="protein sequence ID" value="Pp3c10_19250V3.1"/>
    <property type="gene ID" value="Pp3c10_19250"/>
</dbReference>
<keyword evidence="6" id="KW-0442">Lipid degradation</keyword>
<evidence type="ECO:0000256" key="3">
    <source>
        <dbReference type="ARBA" id="ARBA00022525"/>
    </source>
</evidence>
<dbReference type="InterPro" id="IPR051238">
    <property type="entry name" value="GDSL_esterase/lipase"/>
</dbReference>
<dbReference type="STRING" id="3218.A0A2K1JZM8"/>
<dbReference type="CDD" id="cd01837">
    <property type="entry name" value="SGNH_plant_lipase_like"/>
    <property type="match status" value="1"/>
</dbReference>
<accession>A0A2K1JZM8</accession>
<dbReference type="EnsemblPlants" id="Pp3c10_19250V3.1">
    <property type="protein sequence ID" value="Pp3c10_19250V3.1"/>
    <property type="gene ID" value="Pp3c10_19250"/>
</dbReference>
<dbReference type="FunCoup" id="A0A2K1JZM8">
    <property type="interactions" value="139"/>
</dbReference>